<accession>X1RHY7</accession>
<reference evidence="1" key="1">
    <citation type="journal article" date="2014" name="Front. Microbiol.">
        <title>High frequency of phylogenetically diverse reductive dehalogenase-homologous genes in deep subseafloor sedimentary metagenomes.</title>
        <authorList>
            <person name="Kawai M."/>
            <person name="Futagami T."/>
            <person name="Toyoda A."/>
            <person name="Takaki Y."/>
            <person name="Nishi S."/>
            <person name="Hori S."/>
            <person name="Arai W."/>
            <person name="Tsubouchi T."/>
            <person name="Morono Y."/>
            <person name="Uchiyama I."/>
            <person name="Ito T."/>
            <person name="Fujiyama A."/>
            <person name="Inagaki F."/>
            <person name="Takami H."/>
        </authorList>
    </citation>
    <scope>NUCLEOTIDE SEQUENCE</scope>
    <source>
        <strain evidence="1">Expedition CK06-06</strain>
    </source>
</reference>
<evidence type="ECO:0000313" key="1">
    <source>
        <dbReference type="EMBL" id="GAI80228.1"/>
    </source>
</evidence>
<comment type="caution">
    <text evidence="1">The sequence shown here is derived from an EMBL/GenBank/DDBJ whole genome shotgun (WGS) entry which is preliminary data.</text>
</comment>
<evidence type="ECO:0008006" key="2">
    <source>
        <dbReference type="Google" id="ProtNLM"/>
    </source>
</evidence>
<sequence>EAVVIQENLAKVGIRAKINLMGPSQMYAKFKEQGFQMILSDWEAIPESSSIANPFANYRTKQIPWRCAWYDDYAADLAEAVIEETNEDRRFQMYQDLTNYWHIYGPIAILYQPLTSWGVRNEVKGLDKAAEGGYSIHFDLREVYKIK</sequence>
<dbReference type="AlphaFoldDB" id="X1RHY7"/>
<protein>
    <recommendedName>
        <fullName evidence="2">Solute-binding protein family 5 domain-containing protein</fullName>
    </recommendedName>
</protein>
<gene>
    <name evidence="1" type="ORF">S12H4_18951</name>
</gene>
<organism evidence="1">
    <name type="scientific">marine sediment metagenome</name>
    <dbReference type="NCBI Taxonomy" id="412755"/>
    <lineage>
        <taxon>unclassified sequences</taxon>
        <taxon>metagenomes</taxon>
        <taxon>ecological metagenomes</taxon>
    </lineage>
</organism>
<proteinExistence type="predicted"/>
<feature type="non-terminal residue" evidence="1">
    <location>
        <position position="1"/>
    </location>
</feature>
<dbReference type="SUPFAM" id="SSF53850">
    <property type="entry name" value="Periplasmic binding protein-like II"/>
    <property type="match status" value="1"/>
</dbReference>
<name>X1RHY7_9ZZZZ</name>
<dbReference type="Gene3D" id="3.10.105.10">
    <property type="entry name" value="Dipeptide-binding Protein, Domain 3"/>
    <property type="match status" value="1"/>
</dbReference>
<dbReference type="EMBL" id="BARW01009418">
    <property type="protein sequence ID" value="GAI80228.1"/>
    <property type="molecule type" value="Genomic_DNA"/>
</dbReference>